<dbReference type="InterPro" id="IPR001567">
    <property type="entry name" value="Pept_M3A_M3B_dom"/>
</dbReference>
<dbReference type="Gene3D" id="1.10.1370.20">
    <property type="entry name" value="Oligoendopeptidase f, C-terminal domain"/>
    <property type="match status" value="1"/>
</dbReference>
<keyword evidence="4 6" id="KW-0862">Zinc</keyword>
<feature type="domain" description="Peptidase M3A/M3B catalytic" evidence="7">
    <location>
        <begin position="202"/>
        <end position="582"/>
    </location>
</feature>
<keyword evidence="2 6" id="KW-0479">Metal-binding</keyword>
<dbReference type="EC" id="3.4.24.-" evidence="6"/>
<dbReference type="InterPro" id="IPR013647">
    <property type="entry name" value="OligopepF_N_dom"/>
</dbReference>
<dbReference type="InterPro" id="IPR042088">
    <property type="entry name" value="OligoPept_F_C"/>
</dbReference>
<name>A0A132TZW7_9BACL</name>
<dbReference type="GO" id="GO:0004222">
    <property type="term" value="F:metalloendopeptidase activity"/>
    <property type="evidence" value="ECO:0007669"/>
    <property type="project" value="UniProtKB-UniRule"/>
</dbReference>
<protein>
    <recommendedName>
        <fullName evidence="6">Oligopeptidase F</fullName>
        <ecNumber evidence="6">3.4.24.-</ecNumber>
    </recommendedName>
</protein>
<evidence type="ECO:0000256" key="4">
    <source>
        <dbReference type="ARBA" id="ARBA00022833"/>
    </source>
</evidence>
<evidence type="ECO:0000256" key="3">
    <source>
        <dbReference type="ARBA" id="ARBA00022801"/>
    </source>
</evidence>
<dbReference type="PANTHER" id="PTHR11804:SF84">
    <property type="entry name" value="SACCHAROLYSIN"/>
    <property type="match status" value="1"/>
</dbReference>
<dbReference type="Gene3D" id="1.10.287.830">
    <property type="entry name" value="putative peptidase helix hairpin domain like"/>
    <property type="match status" value="1"/>
</dbReference>
<keyword evidence="1 6" id="KW-0645">Protease</keyword>
<organism evidence="9 10">
    <name type="scientific">Paenibacillus riograndensis</name>
    <dbReference type="NCBI Taxonomy" id="483937"/>
    <lineage>
        <taxon>Bacteria</taxon>
        <taxon>Bacillati</taxon>
        <taxon>Bacillota</taxon>
        <taxon>Bacilli</taxon>
        <taxon>Bacillales</taxon>
        <taxon>Paenibacillaceae</taxon>
        <taxon>Paenibacillus</taxon>
        <taxon>Paenibacillus sonchi group</taxon>
    </lineage>
</organism>
<gene>
    <name evidence="9" type="ORF">AMQ84_14185</name>
</gene>
<dbReference type="GO" id="GO:0046872">
    <property type="term" value="F:metal ion binding"/>
    <property type="evidence" value="ECO:0007669"/>
    <property type="project" value="UniProtKB-UniRule"/>
</dbReference>
<evidence type="ECO:0000313" key="9">
    <source>
        <dbReference type="EMBL" id="KWX76877.1"/>
    </source>
</evidence>
<dbReference type="Pfam" id="PF08439">
    <property type="entry name" value="Peptidase_M3_N"/>
    <property type="match status" value="1"/>
</dbReference>
<keyword evidence="10" id="KW-1185">Reference proteome</keyword>
<dbReference type="GO" id="GO:0006518">
    <property type="term" value="P:peptide metabolic process"/>
    <property type="evidence" value="ECO:0007669"/>
    <property type="project" value="TreeGrafter"/>
</dbReference>
<dbReference type="PANTHER" id="PTHR11804">
    <property type="entry name" value="PROTEASE M3 THIMET OLIGOPEPTIDASE-RELATED"/>
    <property type="match status" value="1"/>
</dbReference>
<dbReference type="SUPFAM" id="SSF55486">
    <property type="entry name" value="Metalloproteases ('zincins'), catalytic domain"/>
    <property type="match status" value="1"/>
</dbReference>
<dbReference type="OrthoDB" id="9766487at2"/>
<evidence type="ECO:0000259" key="7">
    <source>
        <dbReference type="Pfam" id="PF01432"/>
    </source>
</evidence>
<reference evidence="9 10" key="1">
    <citation type="submission" date="2015-08" db="EMBL/GenBank/DDBJ databases">
        <title>Genomes of Paenibacillus riograndensis.</title>
        <authorList>
            <person name="Sant'Anna F.H."/>
            <person name="Souza R."/>
            <person name="Ambrosini A."/>
            <person name="Bach E."/>
            <person name="Fernandes G."/>
            <person name="Balsanelli E."/>
            <person name="Baura V.A."/>
            <person name="Pedrosa F.O."/>
            <person name="Souza E.M."/>
            <person name="Passaglia L."/>
        </authorList>
    </citation>
    <scope>NUCLEOTIDE SEQUENCE [LARGE SCALE GENOMIC DNA]</scope>
    <source>
        <strain evidence="9 10">CAS34</strain>
    </source>
</reference>
<comment type="similarity">
    <text evidence="6">Belongs to the peptidase M3B family.</text>
</comment>
<dbReference type="AlphaFoldDB" id="A0A132TZW7"/>
<comment type="function">
    <text evidence="6">Has oligopeptidase activity and degrades a variety of small bioactive peptides.</text>
</comment>
<dbReference type="NCBIfam" id="TIGR00181">
    <property type="entry name" value="pepF"/>
    <property type="match status" value="1"/>
</dbReference>
<evidence type="ECO:0000313" key="10">
    <source>
        <dbReference type="Proteomes" id="UP000070475"/>
    </source>
</evidence>
<feature type="domain" description="Oligopeptidase F N-terminal" evidence="8">
    <location>
        <begin position="113"/>
        <end position="181"/>
    </location>
</feature>
<comment type="caution">
    <text evidence="9">The sequence shown here is derived from an EMBL/GenBank/DDBJ whole genome shotgun (WGS) entry which is preliminary data.</text>
</comment>
<evidence type="ECO:0000256" key="6">
    <source>
        <dbReference type="RuleBase" id="RU368091"/>
    </source>
</evidence>
<dbReference type="CDD" id="cd09608">
    <property type="entry name" value="M3B_PepF"/>
    <property type="match status" value="1"/>
</dbReference>
<dbReference type="PATRIC" id="fig|483937.3.peg.2213"/>
<dbReference type="EMBL" id="LIRB01000129">
    <property type="protein sequence ID" value="KWX76877.1"/>
    <property type="molecule type" value="Genomic_DNA"/>
</dbReference>
<evidence type="ECO:0000256" key="1">
    <source>
        <dbReference type="ARBA" id="ARBA00022670"/>
    </source>
</evidence>
<dbReference type="Proteomes" id="UP000070475">
    <property type="component" value="Unassembled WGS sequence"/>
</dbReference>
<proteinExistence type="inferred from homology"/>
<dbReference type="RefSeq" id="WP_060860928.1">
    <property type="nucleotide sequence ID" value="NZ_LIRB01000129.1"/>
</dbReference>
<dbReference type="InterPro" id="IPR045090">
    <property type="entry name" value="Pept_M3A_M3B"/>
</dbReference>
<dbReference type="Pfam" id="PF01432">
    <property type="entry name" value="Peptidase_M3"/>
    <property type="match status" value="1"/>
</dbReference>
<accession>A0A132TZW7</accession>
<evidence type="ECO:0000256" key="2">
    <source>
        <dbReference type="ARBA" id="ARBA00022723"/>
    </source>
</evidence>
<comment type="cofactor">
    <cofactor evidence="6">
        <name>Zn(2+)</name>
        <dbReference type="ChEBI" id="CHEBI:29105"/>
    </cofactor>
    <text evidence="6">Binds 1 zinc ion.</text>
</comment>
<evidence type="ECO:0000259" key="8">
    <source>
        <dbReference type="Pfam" id="PF08439"/>
    </source>
</evidence>
<evidence type="ECO:0000256" key="5">
    <source>
        <dbReference type="ARBA" id="ARBA00023049"/>
    </source>
</evidence>
<sequence length="596" mass="68387">MKQLLKRSEVPAENRWKLEDMFASQEQWDAEYKEAKELIHSASGFQGKLDSPDALKKCFELDDKLSLLTERLYVYAHMRQDEDTAAPTYQALSQKAKKLGVEAGEATSFITPEILALPDEKLDQFIADASLSDYTFTLKEMKREKAHILTKAEEALLAQVGTLAQAPQTVFSMLNNADLKFPKIKNEEGKEVDLTHGSYIQFLESPDREVRKNAFKAVYETYGKQKNTIAATLSANVNKNVFYSRVRKYPSVLEMSLYGDNIPKEVYTNLIDTIHESLPLMHRYMKLRQKLLGVDELHMYDLFAPLVDEYKLDITFEEAKKITKEGLKPLGEDYLSVLQEGYDKGWIDVYENENKRTGAYSWGAYGTHPYVLLNHNDNLNSMFTLAHEMGHALHSYYSDNALKYRDAQYTIFLAEVASTTNEALLMDYLLKKSTDPKEKMYLLTYYADQFRTTVFRQTMFAEFEKIIHQRAEEGESLTPQDLSAIYYDLNVKYYGKDMVVDKDIEMEWARIPHFYNSFYVYKYATGFSAATSFAKQILEDGKPAVDKYLGFLKSGGSDYSINILSKAGVDMSSPAPIREAMSVFESVIEQMEQLTK</sequence>
<keyword evidence="5 6" id="KW-0482">Metalloprotease</keyword>
<dbReference type="InterPro" id="IPR004438">
    <property type="entry name" value="Peptidase_M3B"/>
</dbReference>
<dbReference type="GO" id="GO:0006508">
    <property type="term" value="P:proteolysis"/>
    <property type="evidence" value="ECO:0007669"/>
    <property type="project" value="UniProtKB-KW"/>
</dbReference>
<dbReference type="Gene3D" id="1.20.140.70">
    <property type="entry name" value="Oligopeptidase f, N-terminal domain"/>
    <property type="match status" value="1"/>
</dbReference>
<keyword evidence="3 6" id="KW-0378">Hydrolase</keyword>